<dbReference type="Proteomes" id="UP000271889">
    <property type="component" value="Unassembled WGS sequence"/>
</dbReference>
<gene>
    <name evidence="2" type="ORF">CGOC_LOCUS12601</name>
</gene>
<feature type="region of interest" description="Disordered" evidence="1">
    <location>
        <begin position="1"/>
        <end position="27"/>
    </location>
</feature>
<organism evidence="2 3">
    <name type="scientific">Cylicostephanus goldi</name>
    <name type="common">Nematode worm</name>
    <dbReference type="NCBI Taxonomy" id="71465"/>
    <lineage>
        <taxon>Eukaryota</taxon>
        <taxon>Metazoa</taxon>
        <taxon>Ecdysozoa</taxon>
        <taxon>Nematoda</taxon>
        <taxon>Chromadorea</taxon>
        <taxon>Rhabditida</taxon>
        <taxon>Rhabditina</taxon>
        <taxon>Rhabditomorpha</taxon>
        <taxon>Strongyloidea</taxon>
        <taxon>Strongylidae</taxon>
        <taxon>Cylicostephanus</taxon>
    </lineage>
</organism>
<sequence length="88" mass="10067">MDLDTDDRQPEPQDKDKEKEKEEVQPMTIDSAVKGYLCDVYIISIMCNDQDRSEDVRNYSHETPIMPTLDKDGREPSTSEAYAGAFYG</sequence>
<name>A0A3P7MWZ1_CYLGO</name>
<feature type="compositionally biased region" description="Basic and acidic residues" evidence="1">
    <location>
        <begin position="1"/>
        <end position="24"/>
    </location>
</feature>
<feature type="region of interest" description="Disordered" evidence="1">
    <location>
        <begin position="60"/>
        <end position="88"/>
    </location>
</feature>
<reference evidence="2 3" key="1">
    <citation type="submission" date="2018-11" db="EMBL/GenBank/DDBJ databases">
        <authorList>
            <consortium name="Pathogen Informatics"/>
        </authorList>
    </citation>
    <scope>NUCLEOTIDE SEQUENCE [LARGE SCALE GENOMIC DNA]</scope>
</reference>
<protein>
    <submittedName>
        <fullName evidence="2">Uncharacterized protein</fullName>
    </submittedName>
</protein>
<dbReference type="EMBL" id="UYRV01124363">
    <property type="protein sequence ID" value="VDN34324.1"/>
    <property type="molecule type" value="Genomic_DNA"/>
</dbReference>
<dbReference type="AlphaFoldDB" id="A0A3P7MWZ1"/>
<evidence type="ECO:0000313" key="2">
    <source>
        <dbReference type="EMBL" id="VDN34324.1"/>
    </source>
</evidence>
<proteinExistence type="predicted"/>
<evidence type="ECO:0000256" key="1">
    <source>
        <dbReference type="SAM" id="MobiDB-lite"/>
    </source>
</evidence>
<accession>A0A3P7MWZ1</accession>
<keyword evidence="3" id="KW-1185">Reference proteome</keyword>
<evidence type="ECO:0000313" key="3">
    <source>
        <dbReference type="Proteomes" id="UP000271889"/>
    </source>
</evidence>